<dbReference type="AlphaFoldDB" id="A0A0G4H596"/>
<gene>
    <name evidence="2" type="ORF">Vbra_1886</name>
</gene>
<name>A0A0G4H596_VITBC</name>
<evidence type="ECO:0000313" key="3">
    <source>
        <dbReference type="Proteomes" id="UP000041254"/>
    </source>
</evidence>
<dbReference type="PhylomeDB" id="A0A0G4H596"/>
<sequence length="207" mass="22715">MLLQSSRVDRHLSSQILPRNCLASFLPSGKRALPAIGNPSACGQTNTREWDHQQPLVAMSDRLVGLFWGRNTFTDGRGGFYYTAKGQQMAIRPEHYGDIKLAADITDDLRQLTAAAAGSNGGGATLRQRQEGSSSVANRNGNGFVRLPSGARHRVVQEGTGRVPKASDTVKFDIIAWKDAFDGRDKAFDERREVDVCLIMLRLVSIE</sequence>
<dbReference type="Proteomes" id="UP000041254">
    <property type="component" value="Unassembled WGS sequence"/>
</dbReference>
<keyword evidence="3" id="KW-1185">Reference proteome</keyword>
<feature type="region of interest" description="Disordered" evidence="1">
    <location>
        <begin position="117"/>
        <end position="150"/>
    </location>
</feature>
<dbReference type="EMBL" id="CDMY01001000">
    <property type="protein sequence ID" value="CEM38796.1"/>
    <property type="molecule type" value="Genomic_DNA"/>
</dbReference>
<dbReference type="InParanoid" id="A0A0G4H596"/>
<protein>
    <submittedName>
        <fullName evidence="2">Uncharacterized protein</fullName>
    </submittedName>
</protein>
<evidence type="ECO:0000256" key="1">
    <source>
        <dbReference type="SAM" id="MobiDB-lite"/>
    </source>
</evidence>
<dbReference type="VEuPathDB" id="CryptoDB:Vbra_1886"/>
<proteinExistence type="predicted"/>
<evidence type="ECO:0000313" key="2">
    <source>
        <dbReference type="EMBL" id="CEM38796.1"/>
    </source>
</evidence>
<feature type="compositionally biased region" description="Polar residues" evidence="1">
    <location>
        <begin position="131"/>
        <end position="141"/>
    </location>
</feature>
<accession>A0A0G4H596</accession>
<organism evidence="2 3">
    <name type="scientific">Vitrella brassicaformis (strain CCMP3155)</name>
    <dbReference type="NCBI Taxonomy" id="1169540"/>
    <lineage>
        <taxon>Eukaryota</taxon>
        <taxon>Sar</taxon>
        <taxon>Alveolata</taxon>
        <taxon>Colpodellida</taxon>
        <taxon>Vitrellaceae</taxon>
        <taxon>Vitrella</taxon>
    </lineage>
</organism>
<reference evidence="2 3" key="1">
    <citation type="submission" date="2014-11" db="EMBL/GenBank/DDBJ databases">
        <authorList>
            <person name="Zhu J."/>
            <person name="Qi W."/>
            <person name="Song R."/>
        </authorList>
    </citation>
    <scope>NUCLEOTIDE SEQUENCE [LARGE SCALE GENOMIC DNA]</scope>
</reference>